<gene>
    <name evidence="6" type="ORF">QJS10_CPB11g01465</name>
</gene>
<comment type="similarity">
    <text evidence="1">Belongs to the plant rapid alkalinization factor (RALF) family.</text>
</comment>
<comment type="caution">
    <text evidence="6">The sequence shown here is derived from an EMBL/GenBank/DDBJ whole genome shotgun (WGS) entry which is preliminary data.</text>
</comment>
<accession>A0AAV9DRZ0</accession>
<evidence type="ECO:0000313" key="7">
    <source>
        <dbReference type="Proteomes" id="UP001180020"/>
    </source>
</evidence>
<organism evidence="6 7">
    <name type="scientific">Acorus calamus</name>
    <name type="common">Sweet flag</name>
    <dbReference type="NCBI Taxonomy" id="4465"/>
    <lineage>
        <taxon>Eukaryota</taxon>
        <taxon>Viridiplantae</taxon>
        <taxon>Streptophyta</taxon>
        <taxon>Embryophyta</taxon>
        <taxon>Tracheophyta</taxon>
        <taxon>Spermatophyta</taxon>
        <taxon>Magnoliopsida</taxon>
        <taxon>Liliopsida</taxon>
        <taxon>Acoraceae</taxon>
        <taxon>Acorus</taxon>
    </lineage>
</organism>
<evidence type="ECO:0000256" key="3">
    <source>
        <dbReference type="ARBA" id="ARBA00022729"/>
    </source>
</evidence>
<evidence type="ECO:0000256" key="2">
    <source>
        <dbReference type="ARBA" id="ARBA00022702"/>
    </source>
</evidence>
<keyword evidence="2" id="KW-0372">Hormone</keyword>
<keyword evidence="3 5" id="KW-0732">Signal</keyword>
<evidence type="ECO:0000256" key="5">
    <source>
        <dbReference type="SAM" id="SignalP"/>
    </source>
</evidence>
<evidence type="ECO:0000256" key="1">
    <source>
        <dbReference type="ARBA" id="ARBA00009178"/>
    </source>
</evidence>
<dbReference type="Pfam" id="PF05498">
    <property type="entry name" value="RALF"/>
    <property type="match status" value="1"/>
</dbReference>
<keyword evidence="7" id="KW-1185">Reference proteome</keyword>
<dbReference type="GO" id="GO:0005179">
    <property type="term" value="F:hormone activity"/>
    <property type="evidence" value="ECO:0007669"/>
    <property type="project" value="UniProtKB-KW"/>
</dbReference>
<proteinExistence type="inferred from homology"/>
<name>A0AAV9DRZ0_ACOCL</name>
<evidence type="ECO:0000256" key="4">
    <source>
        <dbReference type="ARBA" id="ARBA00023157"/>
    </source>
</evidence>
<feature type="chain" id="PRO_5043776466" evidence="5">
    <location>
        <begin position="32"/>
        <end position="93"/>
    </location>
</feature>
<dbReference type="EMBL" id="JAUJYO010000011">
    <property type="protein sequence ID" value="KAK1303662.1"/>
    <property type="molecule type" value="Genomic_DNA"/>
</dbReference>
<reference evidence="6" key="1">
    <citation type="journal article" date="2023" name="Nat. Commun.">
        <title>Diploid and tetraploid genomes of Acorus and the evolution of monocots.</title>
        <authorList>
            <person name="Ma L."/>
            <person name="Liu K.W."/>
            <person name="Li Z."/>
            <person name="Hsiao Y.Y."/>
            <person name="Qi Y."/>
            <person name="Fu T."/>
            <person name="Tang G.D."/>
            <person name="Zhang D."/>
            <person name="Sun W.H."/>
            <person name="Liu D.K."/>
            <person name="Li Y."/>
            <person name="Chen G.Z."/>
            <person name="Liu X.D."/>
            <person name="Liao X.Y."/>
            <person name="Jiang Y.T."/>
            <person name="Yu X."/>
            <person name="Hao Y."/>
            <person name="Huang J."/>
            <person name="Zhao X.W."/>
            <person name="Ke S."/>
            <person name="Chen Y.Y."/>
            <person name="Wu W.L."/>
            <person name="Hsu J.L."/>
            <person name="Lin Y.F."/>
            <person name="Huang M.D."/>
            <person name="Li C.Y."/>
            <person name="Huang L."/>
            <person name="Wang Z.W."/>
            <person name="Zhao X."/>
            <person name="Zhong W.Y."/>
            <person name="Peng D.H."/>
            <person name="Ahmad S."/>
            <person name="Lan S."/>
            <person name="Zhang J.S."/>
            <person name="Tsai W.C."/>
            <person name="Van de Peer Y."/>
            <person name="Liu Z.J."/>
        </authorList>
    </citation>
    <scope>NUCLEOTIDE SEQUENCE</scope>
    <source>
        <strain evidence="6">CP</strain>
    </source>
</reference>
<keyword evidence="4" id="KW-1015">Disulfide bond</keyword>
<dbReference type="Proteomes" id="UP001180020">
    <property type="component" value="Unassembled WGS sequence"/>
</dbReference>
<protein>
    <submittedName>
        <fullName evidence="6">Uncharacterized protein</fullName>
    </submittedName>
</protein>
<sequence>MQNSKSTSSLHDHPYLLAVLLVLLLAEAVTAKRTCNGTVAECDDVNDELLMESDTARRLLQSNTQSYGALQRPPPCAGSRGGAYENNCFSQIF</sequence>
<dbReference type="InterPro" id="IPR008801">
    <property type="entry name" value="RALF"/>
</dbReference>
<feature type="signal peptide" evidence="5">
    <location>
        <begin position="1"/>
        <end position="31"/>
    </location>
</feature>
<evidence type="ECO:0000313" key="6">
    <source>
        <dbReference type="EMBL" id="KAK1303662.1"/>
    </source>
</evidence>
<reference evidence="6" key="2">
    <citation type="submission" date="2023-06" db="EMBL/GenBank/DDBJ databases">
        <authorList>
            <person name="Ma L."/>
            <person name="Liu K.-W."/>
            <person name="Li Z."/>
            <person name="Hsiao Y.-Y."/>
            <person name="Qi Y."/>
            <person name="Fu T."/>
            <person name="Tang G."/>
            <person name="Zhang D."/>
            <person name="Sun W.-H."/>
            <person name="Liu D.-K."/>
            <person name="Li Y."/>
            <person name="Chen G.-Z."/>
            <person name="Liu X.-D."/>
            <person name="Liao X.-Y."/>
            <person name="Jiang Y.-T."/>
            <person name="Yu X."/>
            <person name="Hao Y."/>
            <person name="Huang J."/>
            <person name="Zhao X.-W."/>
            <person name="Ke S."/>
            <person name="Chen Y.-Y."/>
            <person name="Wu W.-L."/>
            <person name="Hsu J.-L."/>
            <person name="Lin Y.-F."/>
            <person name="Huang M.-D."/>
            <person name="Li C.-Y."/>
            <person name="Huang L."/>
            <person name="Wang Z.-W."/>
            <person name="Zhao X."/>
            <person name="Zhong W.-Y."/>
            <person name="Peng D.-H."/>
            <person name="Ahmad S."/>
            <person name="Lan S."/>
            <person name="Zhang J.-S."/>
            <person name="Tsai W.-C."/>
            <person name="Van De Peer Y."/>
            <person name="Liu Z.-J."/>
        </authorList>
    </citation>
    <scope>NUCLEOTIDE SEQUENCE</scope>
    <source>
        <strain evidence="6">CP</strain>
        <tissue evidence="6">Leaves</tissue>
    </source>
</reference>
<dbReference type="AlphaFoldDB" id="A0AAV9DRZ0"/>